<protein>
    <submittedName>
        <fullName evidence="1">Uncharacterized protein</fullName>
    </submittedName>
</protein>
<accession>H0FZ22</accession>
<evidence type="ECO:0000313" key="1">
    <source>
        <dbReference type="EMBL" id="EHK77702.1"/>
    </source>
</evidence>
<sequence length="91" mass="10073">MGKSVVRVDETMLTKFLLIMPEGTAVTGANGSEAMYPYIQLSIEGDPVPDAVEVNAIINTREENGSLMRWMTFEERVSPQLDRNLDKLLGA</sequence>
<name>H0FZ22_RHIML</name>
<dbReference type="Proteomes" id="UP000004038">
    <property type="component" value="Unassembled WGS sequence"/>
</dbReference>
<reference evidence="1 2" key="1">
    <citation type="journal article" date="2012" name="J. Bacteriol.">
        <title>Draft Genome Sequence of Sinorhizobium meliloti CCNWSX0020, a Nitrogen-Fixing Symbiont with Copper Tolerance Capability Isolated from Lead-Zinc Mine Tailings.</title>
        <authorList>
            <person name="Li Z."/>
            <person name="Ma Z."/>
            <person name="Hao X."/>
            <person name="Wei G."/>
        </authorList>
    </citation>
    <scope>NUCLEOTIDE SEQUENCE [LARGE SCALE GENOMIC DNA]</scope>
    <source>
        <strain evidence="1 2">CCNWSX0020</strain>
    </source>
</reference>
<gene>
    <name evidence="1" type="ORF">SM0020_12280</name>
</gene>
<dbReference type="AlphaFoldDB" id="H0FZ22"/>
<evidence type="ECO:0000313" key="2">
    <source>
        <dbReference type="Proteomes" id="UP000004038"/>
    </source>
</evidence>
<organism evidence="1 2">
    <name type="scientific">Sinorhizobium meliloti CCNWSX0020</name>
    <dbReference type="NCBI Taxonomy" id="1107881"/>
    <lineage>
        <taxon>Bacteria</taxon>
        <taxon>Pseudomonadati</taxon>
        <taxon>Pseudomonadota</taxon>
        <taxon>Alphaproteobacteria</taxon>
        <taxon>Hyphomicrobiales</taxon>
        <taxon>Rhizobiaceae</taxon>
        <taxon>Sinorhizobium/Ensifer group</taxon>
        <taxon>Sinorhizobium</taxon>
    </lineage>
</organism>
<proteinExistence type="predicted"/>
<dbReference type="PATRIC" id="fig|1107881.3.peg.2490"/>
<dbReference type="EMBL" id="AGVV01000019">
    <property type="protein sequence ID" value="EHK77702.1"/>
    <property type="molecule type" value="Genomic_DNA"/>
</dbReference>